<dbReference type="Proteomes" id="UP000262583">
    <property type="component" value="Chromosome"/>
</dbReference>
<dbReference type="SUPFAM" id="SSF52129">
    <property type="entry name" value="Caspase-like"/>
    <property type="match status" value="1"/>
</dbReference>
<dbReference type="Pfam" id="PF01364">
    <property type="entry name" value="Peptidase_C25"/>
    <property type="match status" value="1"/>
</dbReference>
<organism evidence="3 4">
    <name type="scientific">Sumerlaea chitinivorans</name>
    <dbReference type="NCBI Taxonomy" id="2250252"/>
    <lineage>
        <taxon>Bacteria</taxon>
        <taxon>Candidatus Sumerlaeota</taxon>
        <taxon>Candidatus Sumerlaeia</taxon>
        <taxon>Candidatus Sumerlaeales</taxon>
        <taxon>Candidatus Sumerlaeaceae</taxon>
        <taxon>Candidatus Sumerlaea</taxon>
    </lineage>
</organism>
<accession>A0A2Z4Y4F1</accession>
<protein>
    <recommendedName>
        <fullName evidence="2">Gingipain domain-containing protein</fullName>
    </recommendedName>
</protein>
<dbReference type="GO" id="GO:0008234">
    <property type="term" value="F:cysteine-type peptidase activity"/>
    <property type="evidence" value="ECO:0007669"/>
    <property type="project" value="InterPro"/>
</dbReference>
<dbReference type="EMBL" id="CP030759">
    <property type="protein sequence ID" value="AXA35315.1"/>
    <property type="molecule type" value="Genomic_DNA"/>
</dbReference>
<proteinExistence type="predicted"/>
<dbReference type="InterPro" id="IPR029030">
    <property type="entry name" value="Caspase-like_dom_sf"/>
</dbReference>
<feature type="domain" description="Gingipain" evidence="2">
    <location>
        <begin position="630"/>
        <end position="989"/>
    </location>
</feature>
<dbReference type="InterPro" id="IPR013783">
    <property type="entry name" value="Ig-like_fold"/>
</dbReference>
<dbReference type="GO" id="GO:0006508">
    <property type="term" value="P:proteolysis"/>
    <property type="evidence" value="ECO:0007669"/>
    <property type="project" value="InterPro"/>
</dbReference>
<keyword evidence="1" id="KW-0732">Signal</keyword>
<evidence type="ECO:0000256" key="1">
    <source>
        <dbReference type="ARBA" id="ARBA00022729"/>
    </source>
</evidence>
<reference evidence="3 4" key="1">
    <citation type="submission" date="2018-05" db="EMBL/GenBank/DDBJ databases">
        <title>A metagenomic window into the 2 km-deep terrestrial subsurface aquifer revealed taxonomically and functionally diverse microbial community comprising novel uncultured bacterial lineages.</title>
        <authorList>
            <person name="Kadnikov V.V."/>
            <person name="Mardanov A.V."/>
            <person name="Beletsky A.V."/>
            <person name="Banks D."/>
            <person name="Pimenov N.V."/>
            <person name="Frank Y.A."/>
            <person name="Karnachuk O.V."/>
            <person name="Ravin N.V."/>
        </authorList>
    </citation>
    <scope>NUCLEOTIDE SEQUENCE [LARGE SCALE GENOMIC DNA]</scope>
    <source>
        <strain evidence="3">BY</strain>
    </source>
</reference>
<sequence length="1833" mass="203389">MMDLTKYVRKPLWFQMAARSLLATKCVRRFITCRLKSWVGLCQMLRALGDSMHRRWVWRQAHSLLVVLLACAALAQATARPSPANFPAQDVRVFREWVSSSTLRLRFEAPTIAPRQISAARSATFLIAGSPFRSPQFQVRSCHFYRVRADRVVGESYELPYANEARTQPLQILRFTDLGQFRHYHVYALHLNVATVAPARVAGISELWVLDYAEVDVDLGPPVTMNLSDLERAREFARTTPQFVAEEAMLLNPDLDASYFQTTTSQNWSAIRDWGKVLDTYAKQRHAFRLGFYQPGVFRVTPEEIVRQRGGEEVLPPERWRALERGQTVPLYLPQNGPARRAAYVIVGPWDVESEGMRSLWLFTGADDEEVSSPARITLRESQTNDDVNATASVPLQLEIVAQRYEDYQARIRPNADVTKWFWKTIADGQIEHFPIVLPTSYEPQGGVSVTVFYALSNTRQRLPHIEFIANGESVTSSPLATQQGSVAFQVPAHFLRPSTNTLALKVRYVDDSLEEKREVLVQKFVFRWSQPSSSLKDMNLPFRFAYPAAGRELVAAFADKGDNIRLVRLDGGNYWVSRPNSRGEFQVPAEHSAGLFTLVDLDQIPSVPNLTLVGPKARELLTPVTGCDYLAIAHSSLAEAVRGLLDRRAAQGLHTRLVCVEDIFDVFGFGYRTAESIHSFLTYAYFEWPSPRLAYTLLVGEASDFNADPSLMPPKCQMNMVPTNGSARSENPRGDHPYACVAGADQVADLAVGRLSVATPDELSTAIEKIAAYEDAAVDQWVLRAMMVTDDNEEFPTVASEVIERTAAPPAIFEHFRESAYPYVPNVRVYGKQRSWEATRELIRRFDEGRLLVIYWGHGGPNLWSHERLFHLADLRQLRPTSHIPFVACASCDNAWLDYPIPPVHFSMGELLVKQPNGGAIGVFAPVSGATPYEHQTLMTRLVEGLLRRNVRRLGEATLYAKNQYYGQTFAASIPQQYVLVGDPAVKLKLPKDDGQLVLDPPQVAADRPVAVSVSASSLPEETSSSLTLYVYAIEDRDLGLTRPVEVIRSNVRAELTFESLREGTYCVLLPYFARDGLHYRAARFDAIRPEVALNEETVTITSAIGTTDSLPMRIEFFNPTQQSLSSILCEQRFLNAPLQKGLLGLRDCFSLPAGASRRYEFEWTPACPNLMKLAWRGLNPLLEERVVHVMLPRKSDAMGSVALCLSRDLQPTSSQPPTDVESLSLAAEIWNIGSDSCEGAVAVLEQNGKPIGNQVPIPRLGPGERRSIALSSGDPLPAGETTVTLVVSVPDPASTATNGWRRLFVYSQPVKILRGPDLEFVPESVYVENATSGIIARTTVMIHAAIRNNGDVPIRNVPIQVYVGDPKSGSPGLMLNGERTMRIPEIPPYETVPFLARWEDCSKPGTARVWLVANRQRNLRERNYDNNTLEVPPFTVRPLGDFRIAGLTVTPTVCESGTTVSFTVLVSNDADIARGPLDIEYGFDNPLTGAKARERYVLPSIGPMTTETVRVSLPLTAGMTRAYAIVNASRELEEADAGGNDAYVYLTPVVDLVESSDARTQCKADLSRYFALSDARNCELLEPGVLRLADAFTSTSGLMPASGAWYRAGNVVGPPIRDEQDSDGKWTLAPWRIDAFPNENAGALTLSIPVGPVGNDILADVYVHSRCAQVYKNVRLGRFSITVEGSEPQIVDFKLEQQSNAPQRFYVGRYSVGDDMLDVTLNTTTGSAVSIVGFEIAPAAGTATSPAMRLPAHWKKSLLRYEAIAADPGQVKLEYRCGEDRAGSIVWSDWVAVPPRGIELPCQGRLLQWRVTMKPGALVQPILRKVELECK</sequence>
<dbReference type="InterPro" id="IPR029031">
    <property type="entry name" value="Gingipain_N_sf"/>
</dbReference>
<evidence type="ECO:0000259" key="2">
    <source>
        <dbReference type="Pfam" id="PF01364"/>
    </source>
</evidence>
<dbReference type="Gene3D" id="3.40.50.1460">
    <property type="match status" value="1"/>
</dbReference>
<dbReference type="Gene3D" id="3.40.50.10390">
    <property type="entry name" value="Gingipain r, domain 1"/>
    <property type="match status" value="1"/>
</dbReference>
<dbReference type="KEGG" id="schv:BRCON_0538"/>
<gene>
    <name evidence="3" type="ORF">BRCON_0538</name>
</gene>
<evidence type="ECO:0000313" key="3">
    <source>
        <dbReference type="EMBL" id="AXA35315.1"/>
    </source>
</evidence>
<dbReference type="Gene3D" id="2.60.40.10">
    <property type="entry name" value="Immunoglobulins"/>
    <property type="match status" value="1"/>
</dbReference>
<name>A0A2Z4Y4F1_SUMC1</name>
<dbReference type="InterPro" id="IPR001769">
    <property type="entry name" value="Gingipain"/>
</dbReference>
<evidence type="ECO:0000313" key="4">
    <source>
        <dbReference type="Proteomes" id="UP000262583"/>
    </source>
</evidence>